<evidence type="ECO:0000259" key="1">
    <source>
        <dbReference type="Pfam" id="PF01248"/>
    </source>
</evidence>
<gene>
    <name evidence="2" type="ORF">PBOR_32890</name>
</gene>
<dbReference type="Gene3D" id="3.30.1330.30">
    <property type="match status" value="1"/>
</dbReference>
<keyword evidence="3" id="KW-1185">Reference proteome</keyword>
<reference evidence="2" key="1">
    <citation type="submission" date="2014-08" db="EMBL/GenBank/DDBJ databases">
        <title>Comparative genomics of the Paenibacillus odorifer group.</title>
        <authorList>
            <person name="den Bakker H.C."/>
            <person name="Tsai Y.-C.Y.-C."/>
            <person name="Martin N."/>
            <person name="Korlach J."/>
            <person name="Wiedmann M."/>
        </authorList>
    </citation>
    <scope>NUCLEOTIDE SEQUENCE [LARGE SCALE GENOMIC DNA]</scope>
    <source>
        <strain evidence="2">DSM 13188</strain>
    </source>
</reference>
<protein>
    <submittedName>
        <fullName evidence="2">Ribosomal protein L7Ae-like protein</fullName>
    </submittedName>
</protein>
<accession>A0A089LHZ5</accession>
<dbReference type="OrthoDB" id="2353623at2"/>
<dbReference type="Pfam" id="PF01248">
    <property type="entry name" value="Ribosomal_L7Ae"/>
    <property type="match status" value="1"/>
</dbReference>
<dbReference type="InterPro" id="IPR004038">
    <property type="entry name" value="Ribosomal_eL8/eL30/eS12/Gad45"/>
</dbReference>
<feature type="domain" description="Ribosomal protein eL8/eL30/eS12/Gadd45" evidence="1">
    <location>
        <begin position="10"/>
        <end position="81"/>
    </location>
</feature>
<dbReference type="SUPFAM" id="SSF55315">
    <property type="entry name" value="L30e-like"/>
    <property type="match status" value="1"/>
</dbReference>
<evidence type="ECO:0000313" key="3">
    <source>
        <dbReference type="Proteomes" id="UP000029518"/>
    </source>
</evidence>
<dbReference type="GO" id="GO:0005840">
    <property type="term" value="C:ribosome"/>
    <property type="evidence" value="ECO:0007669"/>
    <property type="project" value="UniProtKB-KW"/>
</dbReference>
<dbReference type="KEGG" id="pbd:PBOR_32890"/>
<dbReference type="PRINTS" id="PR00884">
    <property type="entry name" value="RIBOSOMALHS6"/>
</dbReference>
<dbReference type="EMBL" id="CP009285">
    <property type="protein sequence ID" value="AIQ61161.1"/>
    <property type="molecule type" value="Genomic_DNA"/>
</dbReference>
<proteinExistence type="predicted"/>
<sequence length="83" mass="8785">MTDDRGLQDAQVKIGSKQTVKAVELGQAAEVYVAEDGDQRLTSRIVMLCGKQGVKVTYVDTMLNLGKACGIEVGAAMAAVLKQ</sequence>
<dbReference type="Proteomes" id="UP000029518">
    <property type="component" value="Chromosome"/>
</dbReference>
<dbReference type="AlphaFoldDB" id="A0A089LHZ5"/>
<evidence type="ECO:0000313" key="2">
    <source>
        <dbReference type="EMBL" id="AIQ61161.1"/>
    </source>
</evidence>
<dbReference type="HOGENOM" id="CLU_168063_2_0_9"/>
<organism evidence="2 3">
    <name type="scientific">Paenibacillus borealis</name>
    <dbReference type="NCBI Taxonomy" id="160799"/>
    <lineage>
        <taxon>Bacteria</taxon>
        <taxon>Bacillati</taxon>
        <taxon>Bacillota</taxon>
        <taxon>Bacilli</taxon>
        <taxon>Bacillales</taxon>
        <taxon>Paenibacillaceae</taxon>
        <taxon>Paenibacillus</taxon>
    </lineage>
</organism>
<dbReference type="InterPro" id="IPR029064">
    <property type="entry name" value="Ribosomal_eL30-like_sf"/>
</dbReference>
<name>A0A089LHZ5_PAEBO</name>
<dbReference type="RefSeq" id="WP_039298604.1">
    <property type="nucleotide sequence ID" value="NZ_CP009285.1"/>
</dbReference>